<feature type="domain" description="Glycoside hydrolase family 31 TIM barrel" evidence="6">
    <location>
        <begin position="261"/>
        <end position="403"/>
    </location>
</feature>
<dbReference type="Pfam" id="PF21365">
    <property type="entry name" value="Glyco_hydro_31_3rd"/>
    <property type="match status" value="1"/>
</dbReference>
<proteinExistence type="inferred from homology"/>
<dbReference type="InterPro" id="IPR013780">
    <property type="entry name" value="Glyco_hydro_b"/>
</dbReference>
<dbReference type="EnsemblMetazoa" id="AATE019430-RA">
    <property type="protein sequence ID" value="AATE019430-PA.1"/>
    <property type="gene ID" value="AATE019430"/>
</dbReference>
<dbReference type="AlphaFoldDB" id="A0A182JJV8"/>
<dbReference type="VEuPathDB" id="VectorBase:AATE019430"/>
<dbReference type="SUPFAM" id="SSF51445">
    <property type="entry name" value="(Trans)glycosidases"/>
    <property type="match status" value="1"/>
</dbReference>
<dbReference type="PANTHER" id="PTHR43053">
    <property type="entry name" value="GLYCOSIDASE FAMILY 31"/>
    <property type="match status" value="1"/>
</dbReference>
<keyword evidence="2" id="KW-0732">Signal</keyword>
<keyword evidence="3 5" id="KW-0378">Hydrolase</keyword>
<dbReference type="Pfam" id="PF01055">
    <property type="entry name" value="Glyco_hydro_31_2nd"/>
    <property type="match status" value="2"/>
</dbReference>
<accession>A0A182JJV8</accession>
<dbReference type="Gene3D" id="3.20.20.80">
    <property type="entry name" value="Glycosidases"/>
    <property type="match status" value="1"/>
</dbReference>
<reference evidence="8" key="1">
    <citation type="submission" date="2022-08" db="UniProtKB">
        <authorList>
            <consortium name="EnsemblMetazoa"/>
        </authorList>
    </citation>
    <scope>IDENTIFICATION</scope>
    <source>
        <strain evidence="8">EBRO</strain>
    </source>
</reference>
<evidence type="ECO:0000256" key="3">
    <source>
        <dbReference type="ARBA" id="ARBA00022801"/>
    </source>
</evidence>
<evidence type="ECO:0000256" key="1">
    <source>
        <dbReference type="ARBA" id="ARBA00007806"/>
    </source>
</evidence>
<dbReference type="Gene3D" id="2.60.40.1180">
    <property type="entry name" value="Golgi alpha-mannosidase II"/>
    <property type="match status" value="1"/>
</dbReference>
<comment type="similarity">
    <text evidence="1 5">Belongs to the glycosyl hydrolase 31 family.</text>
</comment>
<dbReference type="STRING" id="41427.A0A182JJV8"/>
<dbReference type="PANTHER" id="PTHR43053:SF4">
    <property type="entry name" value="MYOGENESIS-REGULATING GLYCOSIDASE"/>
    <property type="match status" value="1"/>
</dbReference>
<dbReference type="GO" id="GO:0005975">
    <property type="term" value="P:carbohydrate metabolic process"/>
    <property type="evidence" value="ECO:0007669"/>
    <property type="project" value="InterPro"/>
</dbReference>
<keyword evidence="4 5" id="KW-0326">Glycosidase</keyword>
<evidence type="ECO:0000259" key="6">
    <source>
        <dbReference type="Pfam" id="PF01055"/>
    </source>
</evidence>
<evidence type="ECO:0000259" key="7">
    <source>
        <dbReference type="Pfam" id="PF21365"/>
    </source>
</evidence>
<protein>
    <recommendedName>
        <fullName evidence="9">Glycoside hydrolase family 31 N-terminal domain-containing protein</fullName>
    </recommendedName>
</protein>
<dbReference type="SUPFAM" id="SSF51011">
    <property type="entry name" value="Glycosyl hydrolase domain"/>
    <property type="match status" value="1"/>
</dbReference>
<feature type="domain" description="Glycoside hydrolase family 31 TIM barrel" evidence="6">
    <location>
        <begin position="464"/>
        <end position="548"/>
    </location>
</feature>
<sequence>MAGPVVAAVFLALLTTQTAHGQTVYSLTFNEASTVVSVDMQTRELRVTLAGRLVQQVQLSGNLEPTALYTETETGFTLTNTASDGTVLELAKDLDQAAYSQFSVKRNNVPRDVELVDCLNLLNTHWYGGPQQKRQYWPVQKLRFNRYSMLSKELDNSAVGDRYWLNALGSFLYVDETAPLFADQNYGQPGYLCLETRAILPYDTHGPDYDFRYTVGVAADARAVHLEAVRNILGKPSDHPAASMVSDPIWSTWARYKRDINDAVVQEFAAEIIANGFDGQYELDDDWEWCYGALTFNRTKFPNIRGTIAAIRARGFDRVTLWIHPFINKGCEPWYSDAHRRGYLVADWTGNTDTEWWNSATGQAAYIDFTKAEVREWFSARLRAILDESGIDSFKFDAGESSWTPPDPLLNGPLKRRPGQIVGDYIRTVAKFGDLVEVRSAQGTQDLPVFVRMIDKDSNWGWNNGLPTLITTLLQLNMVGYPLVLPDMVGGNGYDNQPPNKEMFIRWLQANVFMPSIQYSYVPWDFDAETVTIALAMTELHRAMTPTIMDRFALAVSDGLPVNPPLWWIAPTDTTAQQIYDQYLLGDDIIAAPVIVENARARDIYLPTGTWVDGNSGQRYTGPIWLRNYAVSLSMVPYFTRSATA</sequence>
<organism evidence="8">
    <name type="scientific">Anopheles atroparvus</name>
    <name type="common">European mosquito</name>
    <dbReference type="NCBI Taxonomy" id="41427"/>
    <lineage>
        <taxon>Eukaryota</taxon>
        <taxon>Metazoa</taxon>
        <taxon>Ecdysozoa</taxon>
        <taxon>Arthropoda</taxon>
        <taxon>Hexapoda</taxon>
        <taxon>Insecta</taxon>
        <taxon>Pterygota</taxon>
        <taxon>Neoptera</taxon>
        <taxon>Endopterygota</taxon>
        <taxon>Diptera</taxon>
        <taxon>Nematocera</taxon>
        <taxon>Culicoidea</taxon>
        <taxon>Culicidae</taxon>
        <taxon>Anophelinae</taxon>
        <taxon>Anopheles</taxon>
    </lineage>
</organism>
<dbReference type="InterPro" id="IPR000322">
    <property type="entry name" value="Glyco_hydro_31_TIM"/>
</dbReference>
<evidence type="ECO:0000256" key="5">
    <source>
        <dbReference type="RuleBase" id="RU361185"/>
    </source>
</evidence>
<evidence type="ECO:0000313" key="8">
    <source>
        <dbReference type="EnsemblMetazoa" id="AATE019430-PA.1"/>
    </source>
</evidence>
<dbReference type="InterPro" id="IPR048395">
    <property type="entry name" value="Glyco_hydro_31_C"/>
</dbReference>
<evidence type="ECO:0008006" key="9">
    <source>
        <dbReference type="Google" id="ProtNLM"/>
    </source>
</evidence>
<evidence type="ECO:0000256" key="4">
    <source>
        <dbReference type="ARBA" id="ARBA00023295"/>
    </source>
</evidence>
<evidence type="ECO:0000256" key="2">
    <source>
        <dbReference type="ARBA" id="ARBA00022729"/>
    </source>
</evidence>
<feature type="domain" description="Glycosyl hydrolase family 31 C-terminal" evidence="7">
    <location>
        <begin position="559"/>
        <end position="642"/>
    </location>
</feature>
<dbReference type="InterPro" id="IPR050985">
    <property type="entry name" value="Alpha-glycosidase_related"/>
</dbReference>
<name>A0A182JJV8_ANOAO</name>
<dbReference type="GO" id="GO:0004553">
    <property type="term" value="F:hydrolase activity, hydrolyzing O-glycosyl compounds"/>
    <property type="evidence" value="ECO:0007669"/>
    <property type="project" value="InterPro"/>
</dbReference>
<dbReference type="CDD" id="cd06592">
    <property type="entry name" value="GH31_NET37"/>
    <property type="match status" value="1"/>
</dbReference>
<dbReference type="InterPro" id="IPR017853">
    <property type="entry name" value="GH"/>
</dbReference>